<comment type="caution">
    <text evidence="2">The sequence shown here is derived from an EMBL/GenBank/DDBJ whole genome shotgun (WGS) entry which is preliminary data.</text>
</comment>
<feature type="region of interest" description="Disordered" evidence="1">
    <location>
        <begin position="39"/>
        <end position="61"/>
    </location>
</feature>
<dbReference type="EMBL" id="CAUYUJ010015350">
    <property type="protein sequence ID" value="CAK0852868.1"/>
    <property type="molecule type" value="Genomic_DNA"/>
</dbReference>
<dbReference type="Proteomes" id="UP001189429">
    <property type="component" value="Unassembled WGS sequence"/>
</dbReference>
<evidence type="ECO:0000313" key="2">
    <source>
        <dbReference type="EMBL" id="CAK0852868.1"/>
    </source>
</evidence>
<organism evidence="2 3">
    <name type="scientific">Prorocentrum cordatum</name>
    <dbReference type="NCBI Taxonomy" id="2364126"/>
    <lineage>
        <taxon>Eukaryota</taxon>
        <taxon>Sar</taxon>
        <taxon>Alveolata</taxon>
        <taxon>Dinophyceae</taxon>
        <taxon>Prorocentrales</taxon>
        <taxon>Prorocentraceae</taxon>
        <taxon>Prorocentrum</taxon>
    </lineage>
</organism>
<name>A0ABN9U236_9DINO</name>
<gene>
    <name evidence="2" type="ORF">PCOR1329_LOCUS44516</name>
</gene>
<keyword evidence="3" id="KW-1185">Reference proteome</keyword>
<evidence type="ECO:0000256" key="1">
    <source>
        <dbReference type="SAM" id="MobiDB-lite"/>
    </source>
</evidence>
<accession>A0ABN9U236</accession>
<reference evidence="2" key="1">
    <citation type="submission" date="2023-10" db="EMBL/GenBank/DDBJ databases">
        <authorList>
            <person name="Chen Y."/>
            <person name="Shah S."/>
            <person name="Dougan E. K."/>
            <person name="Thang M."/>
            <person name="Chan C."/>
        </authorList>
    </citation>
    <scope>NUCLEOTIDE SEQUENCE [LARGE SCALE GENOMIC DNA]</scope>
</reference>
<protein>
    <submittedName>
        <fullName evidence="2">Uncharacterized protein</fullName>
    </submittedName>
</protein>
<evidence type="ECO:0000313" key="3">
    <source>
        <dbReference type="Proteomes" id="UP001189429"/>
    </source>
</evidence>
<feature type="region of interest" description="Disordered" evidence="1">
    <location>
        <begin position="80"/>
        <end position="102"/>
    </location>
</feature>
<sequence>MENTIIGSTIIFRAFSQSSPPSLVILPGCLLGIPPEALKHEAADGPDDHGGHHLARGVRERPPQARAIAAGLVALRHPAGPRCRAPKMPKKAPSLGMRRRCL</sequence>
<feature type="non-terminal residue" evidence="2">
    <location>
        <position position="102"/>
    </location>
</feature>
<proteinExistence type="predicted"/>